<dbReference type="Gene3D" id="2.40.50.140">
    <property type="entry name" value="Nucleic acid-binding proteins"/>
    <property type="match status" value="1"/>
</dbReference>
<feature type="region of interest" description="Disordered" evidence="5">
    <location>
        <begin position="1"/>
        <end position="21"/>
    </location>
</feature>
<keyword evidence="2 6" id="KW-0812">Transmembrane</keyword>
<dbReference type="SUPFAM" id="SSF141322">
    <property type="entry name" value="NfeD domain-like"/>
    <property type="match status" value="1"/>
</dbReference>
<dbReference type="InterPro" id="IPR056739">
    <property type="entry name" value="NfeD_membrane"/>
</dbReference>
<dbReference type="Pfam" id="PF24961">
    <property type="entry name" value="NfeD_membrane"/>
    <property type="match status" value="1"/>
</dbReference>
<dbReference type="Pfam" id="PF01957">
    <property type="entry name" value="NfeD"/>
    <property type="match status" value="1"/>
</dbReference>
<feature type="region of interest" description="Disordered" evidence="5">
    <location>
        <begin position="166"/>
        <end position="216"/>
    </location>
</feature>
<protein>
    <submittedName>
        <fullName evidence="10">Nodulation protein NfeD</fullName>
    </submittedName>
</protein>
<evidence type="ECO:0000313" key="11">
    <source>
        <dbReference type="Proteomes" id="UP001589773"/>
    </source>
</evidence>
<dbReference type="PANTHER" id="PTHR33507">
    <property type="entry name" value="INNER MEMBRANE PROTEIN YBBJ"/>
    <property type="match status" value="1"/>
</dbReference>
<dbReference type="Pfam" id="PF25145">
    <property type="entry name" value="NfeD1b_N"/>
    <property type="match status" value="1"/>
</dbReference>
<sequence>MPVCRHHGRPPSPSPGTTTRDRARAWVGALLPGTLLASVLASLLAALLAASWPLPGSAAPAASSTAAVGLLTIDGAIGPASADHVVRGIARSAQQGHQLVILQMDTPGGLDTSMRTVIKAILASPVPVAAYVAPSGARAASAGTYLLYASHIAAMAPGTNLGAATPVEVGLAPPQPESRPGPGPAPGGQAPRREPDGAGKDKPGAGTGGQEPGSAMARKGINDAAAYLRGLAQLRGRNADWAERAVRESVSLTAEEALQQDVIEFVAADVPALLAQLDGRTVKVLGQERHLATRGAHLVETMPDWRTNVLGAITNPSVALLLMTIGIYGLVFEFMNPGAVAPGVIGGICLLLGLYALQLLPVSYAGLALIVLGLAFMGMEAFLPSFGMLGLGGIVAFVAGALMLIDTEVPGYGIPPGLVGTLAVASALLLFGTVRLAMKTRKRPVTSGAAGLVGATCTVQAVADKDGHAGWVQVEGELWRVTSRLPLRPLQTVRVVGRNGLTLEVVPVDQPEGA</sequence>
<dbReference type="InterPro" id="IPR029045">
    <property type="entry name" value="ClpP/crotonase-like_dom_sf"/>
</dbReference>
<feature type="domain" description="NfeD-like C-terminal" evidence="7">
    <location>
        <begin position="450"/>
        <end position="507"/>
    </location>
</feature>
<comment type="caution">
    <text evidence="10">The sequence shown here is derived from an EMBL/GenBank/DDBJ whole genome shotgun (WGS) entry which is preliminary data.</text>
</comment>
<evidence type="ECO:0000259" key="7">
    <source>
        <dbReference type="Pfam" id="PF01957"/>
    </source>
</evidence>
<dbReference type="InterPro" id="IPR002810">
    <property type="entry name" value="NfeD-like_C"/>
</dbReference>
<feature type="compositionally biased region" description="Pro residues" evidence="5">
    <location>
        <begin position="173"/>
        <end position="185"/>
    </location>
</feature>
<dbReference type="EMBL" id="JBHLWP010000011">
    <property type="protein sequence ID" value="MFC0252534.1"/>
    <property type="molecule type" value="Genomic_DNA"/>
</dbReference>
<feature type="domain" description="NfeD1b N-terminal" evidence="9">
    <location>
        <begin position="77"/>
        <end position="168"/>
    </location>
</feature>
<dbReference type="RefSeq" id="WP_379679307.1">
    <property type="nucleotide sequence ID" value="NZ_JBHLWP010000011.1"/>
</dbReference>
<feature type="transmembrane region" description="Helical" evidence="6">
    <location>
        <begin position="417"/>
        <end position="438"/>
    </location>
</feature>
<gene>
    <name evidence="10" type="ORF">ACFFJK_11600</name>
</gene>
<keyword evidence="3 6" id="KW-1133">Transmembrane helix</keyword>
<evidence type="ECO:0000259" key="8">
    <source>
        <dbReference type="Pfam" id="PF24961"/>
    </source>
</evidence>
<accession>A0ABV6FG80</accession>
<feature type="transmembrane region" description="Helical" evidence="6">
    <location>
        <begin position="338"/>
        <end position="356"/>
    </location>
</feature>
<dbReference type="PANTHER" id="PTHR33507:SF4">
    <property type="entry name" value="NODULATION COMPETITIVENESS PROTEIN NFED"/>
    <property type="match status" value="1"/>
</dbReference>
<feature type="compositionally biased region" description="Basic and acidic residues" evidence="5">
    <location>
        <begin position="191"/>
        <end position="203"/>
    </location>
</feature>
<dbReference type="InterPro" id="IPR012340">
    <property type="entry name" value="NA-bd_OB-fold"/>
</dbReference>
<dbReference type="InterPro" id="IPR052165">
    <property type="entry name" value="Membrane_assoc_protease"/>
</dbReference>
<name>A0ABV6FG80_9BURK</name>
<feature type="transmembrane region" description="Helical" evidence="6">
    <location>
        <begin position="309"/>
        <end position="331"/>
    </location>
</feature>
<evidence type="ECO:0000256" key="1">
    <source>
        <dbReference type="ARBA" id="ARBA00004141"/>
    </source>
</evidence>
<keyword evidence="4 6" id="KW-0472">Membrane</keyword>
<evidence type="ECO:0000256" key="6">
    <source>
        <dbReference type="SAM" id="Phobius"/>
    </source>
</evidence>
<dbReference type="InterPro" id="IPR056738">
    <property type="entry name" value="NfeD1b_N"/>
</dbReference>
<evidence type="ECO:0000256" key="3">
    <source>
        <dbReference type="ARBA" id="ARBA00022989"/>
    </source>
</evidence>
<feature type="transmembrane region" description="Helical" evidence="6">
    <location>
        <begin position="29"/>
        <end position="54"/>
    </location>
</feature>
<proteinExistence type="predicted"/>
<evidence type="ECO:0000256" key="5">
    <source>
        <dbReference type="SAM" id="MobiDB-lite"/>
    </source>
</evidence>
<reference evidence="10 11" key="1">
    <citation type="submission" date="2024-09" db="EMBL/GenBank/DDBJ databases">
        <authorList>
            <person name="Sun Q."/>
            <person name="Mori K."/>
        </authorList>
    </citation>
    <scope>NUCLEOTIDE SEQUENCE [LARGE SCALE GENOMIC DNA]</scope>
    <source>
        <strain evidence="10 11">CCM 7792</strain>
    </source>
</reference>
<evidence type="ECO:0000256" key="2">
    <source>
        <dbReference type="ARBA" id="ARBA00022692"/>
    </source>
</evidence>
<dbReference type="SUPFAM" id="SSF52096">
    <property type="entry name" value="ClpP/crotonase"/>
    <property type="match status" value="1"/>
</dbReference>
<evidence type="ECO:0000313" key="10">
    <source>
        <dbReference type="EMBL" id="MFC0252534.1"/>
    </source>
</evidence>
<feature type="transmembrane region" description="Helical" evidence="6">
    <location>
        <begin position="386"/>
        <end position="405"/>
    </location>
</feature>
<dbReference type="Gene3D" id="3.90.226.10">
    <property type="entry name" value="2-enoyl-CoA Hydratase, Chain A, domain 1"/>
    <property type="match status" value="1"/>
</dbReference>
<comment type="subcellular location">
    <subcellularLocation>
        <location evidence="1">Membrane</location>
        <topology evidence="1">Multi-pass membrane protein</topology>
    </subcellularLocation>
</comment>
<dbReference type="CDD" id="cd07020">
    <property type="entry name" value="Clp_protease_NfeD_1"/>
    <property type="match status" value="1"/>
</dbReference>
<evidence type="ECO:0000259" key="9">
    <source>
        <dbReference type="Pfam" id="PF25145"/>
    </source>
</evidence>
<dbReference type="Proteomes" id="UP001589773">
    <property type="component" value="Unassembled WGS sequence"/>
</dbReference>
<evidence type="ECO:0000256" key="4">
    <source>
        <dbReference type="ARBA" id="ARBA00023136"/>
    </source>
</evidence>
<keyword evidence="11" id="KW-1185">Reference proteome</keyword>
<feature type="domain" description="NfeD integral membrane" evidence="8">
    <location>
        <begin position="318"/>
        <end position="431"/>
    </location>
</feature>
<organism evidence="10 11">
    <name type="scientific">Massilia consociata</name>
    <dbReference type="NCBI Taxonomy" id="760117"/>
    <lineage>
        <taxon>Bacteria</taxon>
        <taxon>Pseudomonadati</taxon>
        <taxon>Pseudomonadota</taxon>
        <taxon>Betaproteobacteria</taxon>
        <taxon>Burkholderiales</taxon>
        <taxon>Oxalobacteraceae</taxon>
        <taxon>Telluria group</taxon>
        <taxon>Massilia</taxon>
    </lineage>
</organism>